<reference evidence="1" key="1">
    <citation type="submission" date="2022-04" db="EMBL/GenBank/DDBJ databases">
        <title>Genome of the entomopathogenic fungus Entomophthora muscae.</title>
        <authorList>
            <person name="Elya C."/>
            <person name="Lovett B.R."/>
            <person name="Lee E."/>
            <person name="Macias A.M."/>
            <person name="Hajek A.E."/>
            <person name="De Bivort B.L."/>
            <person name="Kasson M.T."/>
            <person name="De Fine Licht H.H."/>
            <person name="Stajich J.E."/>
        </authorList>
    </citation>
    <scope>NUCLEOTIDE SEQUENCE</scope>
    <source>
        <strain evidence="1">Berkeley</strain>
    </source>
</reference>
<evidence type="ECO:0000313" key="2">
    <source>
        <dbReference type="Proteomes" id="UP001165960"/>
    </source>
</evidence>
<dbReference type="EMBL" id="QTSX02000122">
    <property type="protein sequence ID" value="KAJ9088414.1"/>
    <property type="molecule type" value="Genomic_DNA"/>
</dbReference>
<protein>
    <submittedName>
        <fullName evidence="1">Uncharacterized protein</fullName>
    </submittedName>
</protein>
<keyword evidence="2" id="KW-1185">Reference proteome</keyword>
<proteinExistence type="predicted"/>
<organism evidence="1 2">
    <name type="scientific">Entomophthora muscae</name>
    <dbReference type="NCBI Taxonomy" id="34485"/>
    <lineage>
        <taxon>Eukaryota</taxon>
        <taxon>Fungi</taxon>
        <taxon>Fungi incertae sedis</taxon>
        <taxon>Zoopagomycota</taxon>
        <taxon>Entomophthoromycotina</taxon>
        <taxon>Entomophthoromycetes</taxon>
        <taxon>Entomophthorales</taxon>
        <taxon>Entomophthoraceae</taxon>
        <taxon>Entomophthora</taxon>
    </lineage>
</organism>
<gene>
    <name evidence="1" type="ORF">DSO57_1023438</name>
</gene>
<accession>A0ACC2UNA1</accession>
<comment type="caution">
    <text evidence="1">The sequence shown here is derived from an EMBL/GenBank/DDBJ whole genome shotgun (WGS) entry which is preliminary data.</text>
</comment>
<sequence length="200" mass="22717">MVFQPVITNLPTVHRWTEPVKKPVNYDAISLTSLTQVNANQLGQFVDSCVGRLFGQLSPTTSHLEYYQTILKCSNATYQIVITSLVYLTRLAAKRSPVLVTHPAHVIYTVLLMLSFAFIEDSPYHTKSWAEVSHISIQLLNSVVREVLASFNYRLMVAQQQYLKWESSALEFFQCLPVATFPSMGQDPLSSLILYDFFTM</sequence>
<dbReference type="Proteomes" id="UP001165960">
    <property type="component" value="Unassembled WGS sequence"/>
</dbReference>
<evidence type="ECO:0000313" key="1">
    <source>
        <dbReference type="EMBL" id="KAJ9088414.1"/>
    </source>
</evidence>
<name>A0ACC2UNA1_9FUNG</name>